<dbReference type="EMBL" id="JAEUBE010000137">
    <property type="protein sequence ID" value="KAH3669422.1"/>
    <property type="molecule type" value="Genomic_DNA"/>
</dbReference>
<reference evidence="1" key="1">
    <citation type="journal article" date="2021" name="Open Biol.">
        <title>Shared evolutionary footprints suggest mitochondrial oxidative damage underlies multiple complex I losses in fungi.</title>
        <authorList>
            <person name="Schikora-Tamarit M.A."/>
            <person name="Marcet-Houben M."/>
            <person name="Nosek J."/>
            <person name="Gabaldon T."/>
        </authorList>
    </citation>
    <scope>NUCLEOTIDE SEQUENCE</scope>
    <source>
        <strain evidence="1">CBS6075</strain>
    </source>
</reference>
<protein>
    <submittedName>
        <fullName evidence="1">Uncharacterized protein</fullName>
    </submittedName>
</protein>
<evidence type="ECO:0000313" key="1">
    <source>
        <dbReference type="EMBL" id="KAH3669422.1"/>
    </source>
</evidence>
<proteinExistence type="predicted"/>
<gene>
    <name evidence="1" type="ORF">OGAPHI_001543</name>
</gene>
<comment type="caution">
    <text evidence="1">The sequence shown here is derived from an EMBL/GenBank/DDBJ whole genome shotgun (WGS) entry which is preliminary data.</text>
</comment>
<dbReference type="Proteomes" id="UP000769157">
    <property type="component" value="Unassembled WGS sequence"/>
</dbReference>
<dbReference type="OrthoDB" id="10636980at2759"/>
<accession>A0A9P8PCF4</accession>
<dbReference type="GeneID" id="70233511"/>
<dbReference type="RefSeq" id="XP_046063685.1">
    <property type="nucleotide sequence ID" value="XM_046202316.1"/>
</dbReference>
<evidence type="ECO:0000313" key="2">
    <source>
        <dbReference type="Proteomes" id="UP000769157"/>
    </source>
</evidence>
<reference evidence="1" key="2">
    <citation type="submission" date="2021-01" db="EMBL/GenBank/DDBJ databases">
        <authorList>
            <person name="Schikora-Tamarit M.A."/>
        </authorList>
    </citation>
    <scope>NUCLEOTIDE SEQUENCE</scope>
    <source>
        <strain evidence="1">CBS6075</strain>
    </source>
</reference>
<name>A0A9P8PCF4_9ASCO</name>
<keyword evidence="2" id="KW-1185">Reference proteome</keyword>
<dbReference type="AntiFam" id="ANF00072">
    <property type="entry name" value="Shadow ORF (opposite TypA)"/>
</dbReference>
<organism evidence="1 2">
    <name type="scientific">Ogataea philodendri</name>
    <dbReference type="NCBI Taxonomy" id="1378263"/>
    <lineage>
        <taxon>Eukaryota</taxon>
        <taxon>Fungi</taxon>
        <taxon>Dikarya</taxon>
        <taxon>Ascomycota</taxon>
        <taxon>Saccharomycotina</taxon>
        <taxon>Pichiomycetes</taxon>
        <taxon>Pichiales</taxon>
        <taxon>Pichiaceae</taxon>
        <taxon>Ogataea</taxon>
    </lineage>
</organism>
<sequence length="590" mass="65113">MAVFCILNNSAQLVDQTNNRTLELGWRRHHNVHDWFQHNGLGTHKRLFERELRGSLERQLRRVHHVSLTIVNQHVHSQNTRARQWTLLDALVESLLTGQQILLWDLTSNNLGLEVIDEPDIVLGSGSHVLRIAHGGGLELSHHLGVLTGTSRLLLVGVLERSRAQNGFSVRNAWPAHCAVHVVLTAHSLDVDLQMELAHSADDGLLGVLVVVDSESRVFFLEPVHSFREIHRVGGLRCDRQRNNSIRNVHRRHGVVDLAVGEGISRRAVDTERCADFSSSGLVHVLHVVRVHSHEPGNLDLLARLDVGDHHAFLQTALVNTQLLTLTALEIDALTVDDVHHTAQILLGSNRHLNSSSSHLELRVDLLHTPPRISAHSIHLVNESDSWNVVSLHLSIHSDCLRLHTGNSTNHQNSSVQNPQRSLDLDREINMARGVDQVEMVVLVVLVPGTVGCSRLDGDTFLSFEIHMVHLGSNTVFSTNVVDRLDPSRVEQHTLGERGLARVDMGGNTNVPHLGQPAHVRLGQLAGQPVQHRLLLLDDVVVAVAVEVAVELVALVVALLEPLFCAADDAASAEDTDAYHEDVSTVISLE</sequence>
<dbReference type="AlphaFoldDB" id="A0A9P8PCF4"/>